<protein>
    <submittedName>
        <fullName evidence="1">Uncharacterized protein</fullName>
    </submittedName>
</protein>
<evidence type="ECO:0000313" key="2">
    <source>
        <dbReference type="Proteomes" id="UP000076962"/>
    </source>
</evidence>
<dbReference type="AlphaFoldDB" id="A0A0A6NYR0"/>
<dbReference type="EMBL" id="LUTY01001451">
    <property type="protein sequence ID" value="OAD21699.1"/>
    <property type="molecule type" value="Genomic_DNA"/>
</dbReference>
<name>A0A0A6NYR0_9GAMM</name>
<gene>
    <name evidence="1" type="ORF">THIOM_002528</name>
</gene>
<accession>A0A0A6NYR0</accession>
<organism evidence="1 2">
    <name type="scientific">Candidatus Thiomargarita nelsonii</name>
    <dbReference type="NCBI Taxonomy" id="1003181"/>
    <lineage>
        <taxon>Bacteria</taxon>
        <taxon>Pseudomonadati</taxon>
        <taxon>Pseudomonadota</taxon>
        <taxon>Gammaproteobacteria</taxon>
        <taxon>Thiotrichales</taxon>
        <taxon>Thiotrichaceae</taxon>
        <taxon>Thiomargarita</taxon>
    </lineage>
</organism>
<reference evidence="1 2" key="1">
    <citation type="submission" date="2016-05" db="EMBL/GenBank/DDBJ databases">
        <title>Single-cell genome of chain-forming Candidatus Thiomargarita nelsonii and comparison to other large sulfur-oxidizing bacteria.</title>
        <authorList>
            <person name="Winkel M."/>
            <person name="Salman V."/>
            <person name="Woyke T."/>
            <person name="Schulz-Vogt H."/>
            <person name="Richter M."/>
            <person name="Flood B."/>
            <person name="Bailey J."/>
            <person name="Amann R."/>
            <person name="Mussmann M."/>
        </authorList>
    </citation>
    <scope>NUCLEOTIDE SEQUENCE [LARGE SCALE GENOMIC DNA]</scope>
    <source>
        <strain evidence="1 2">THI036</strain>
    </source>
</reference>
<proteinExistence type="predicted"/>
<comment type="caution">
    <text evidence="1">The sequence shown here is derived from an EMBL/GenBank/DDBJ whole genome shotgun (WGS) entry which is preliminary data.</text>
</comment>
<dbReference type="Proteomes" id="UP000076962">
    <property type="component" value="Unassembled WGS sequence"/>
</dbReference>
<evidence type="ECO:0000313" key="1">
    <source>
        <dbReference type="EMBL" id="OAD21699.1"/>
    </source>
</evidence>
<sequence>MIEFHKRSFRLWEFNVNHNQLLLRSPKKKSQPKNVDIAFVGVGYVELPTKLDGITICQPSASEIERIYEQLGSSVAPDDIHVLSSGGKRYLVVAVAKKIWDNDLDIFESSLEHFSRPATRPYLLQGHVHG</sequence>
<keyword evidence="2" id="KW-1185">Reference proteome</keyword>